<reference evidence="10 11" key="1">
    <citation type="journal article" date="2015" name="Int. J. Syst. Evol. Microbiol.">
        <title>Aestuariivita atlantica sp. nov., isolated from deep sea sediment of the Atlantic Ocean.</title>
        <authorList>
            <person name="Li G."/>
            <person name="Lai Q."/>
            <person name="Du Y."/>
            <person name="Liu X."/>
            <person name="Sun F."/>
            <person name="Shao Z."/>
        </authorList>
    </citation>
    <scope>NUCLEOTIDE SEQUENCE [LARGE SCALE GENOMIC DNA]</scope>
    <source>
        <strain evidence="10 11">22II-S11-z3</strain>
    </source>
</reference>
<dbReference type="InterPro" id="IPR027417">
    <property type="entry name" value="P-loop_NTPase"/>
</dbReference>
<dbReference type="PROSITE" id="PS00211">
    <property type="entry name" value="ABC_TRANSPORTER_1"/>
    <property type="match status" value="1"/>
</dbReference>
<dbReference type="AlphaFoldDB" id="A0A0L1JQB6"/>
<keyword evidence="8" id="KW-0472">Membrane</keyword>
<dbReference type="InterPro" id="IPR003439">
    <property type="entry name" value="ABC_transporter-like_ATP-bd"/>
</dbReference>
<dbReference type="Proteomes" id="UP000036938">
    <property type="component" value="Unassembled WGS sequence"/>
</dbReference>
<evidence type="ECO:0000256" key="3">
    <source>
        <dbReference type="ARBA" id="ARBA00022475"/>
    </source>
</evidence>
<gene>
    <name evidence="10" type="ORF">ATO11_11595</name>
</gene>
<keyword evidence="11" id="KW-1185">Reference proteome</keyword>
<dbReference type="OrthoDB" id="9802264at2"/>
<evidence type="ECO:0000256" key="8">
    <source>
        <dbReference type="ARBA" id="ARBA00023136"/>
    </source>
</evidence>
<dbReference type="InterPro" id="IPR017871">
    <property type="entry name" value="ABC_transporter-like_CS"/>
</dbReference>
<dbReference type="PROSITE" id="PS50893">
    <property type="entry name" value="ABC_TRANSPORTER_2"/>
    <property type="match status" value="1"/>
</dbReference>
<dbReference type="RefSeq" id="WP_050531121.1">
    <property type="nucleotide sequence ID" value="NZ_AQQZ01000004.1"/>
</dbReference>
<comment type="similarity">
    <text evidence="1">Belongs to the ABC transporter superfamily.</text>
</comment>
<comment type="caution">
    <text evidence="10">The sequence shown here is derived from an EMBL/GenBank/DDBJ whole genome shotgun (WGS) entry which is preliminary data.</text>
</comment>
<evidence type="ECO:0000256" key="6">
    <source>
        <dbReference type="ARBA" id="ARBA00022840"/>
    </source>
</evidence>
<proteinExistence type="inferred from homology"/>
<keyword evidence="4" id="KW-0997">Cell inner membrane</keyword>
<evidence type="ECO:0000313" key="10">
    <source>
        <dbReference type="EMBL" id="KNG93926.1"/>
    </source>
</evidence>
<dbReference type="Gene3D" id="3.40.50.300">
    <property type="entry name" value="P-loop containing nucleotide triphosphate hydrolases"/>
    <property type="match status" value="1"/>
</dbReference>
<dbReference type="SMART" id="SM00382">
    <property type="entry name" value="AAA"/>
    <property type="match status" value="1"/>
</dbReference>
<keyword evidence="2" id="KW-0813">Transport</keyword>
<evidence type="ECO:0000256" key="1">
    <source>
        <dbReference type="ARBA" id="ARBA00005417"/>
    </source>
</evidence>
<dbReference type="PANTHER" id="PTHR42788:SF18">
    <property type="entry name" value="TAURINE IMPORT ATP-BINDING PROTEIN TAUB"/>
    <property type="match status" value="1"/>
</dbReference>
<organism evidence="10 11">
    <name type="scientific">Pseudaestuariivita atlantica</name>
    <dbReference type="NCBI Taxonomy" id="1317121"/>
    <lineage>
        <taxon>Bacteria</taxon>
        <taxon>Pseudomonadati</taxon>
        <taxon>Pseudomonadota</taxon>
        <taxon>Alphaproteobacteria</taxon>
        <taxon>Rhodobacterales</taxon>
        <taxon>Paracoccaceae</taxon>
        <taxon>Pseudaestuariivita</taxon>
    </lineage>
</organism>
<keyword evidence="5" id="KW-0547">Nucleotide-binding</keyword>
<keyword evidence="7" id="KW-1278">Translocase</keyword>
<evidence type="ECO:0000313" key="11">
    <source>
        <dbReference type="Proteomes" id="UP000036938"/>
    </source>
</evidence>
<sequence length="237" mass="25419">MSALFPLTVEGAKASRRGRVLVGPVDLTLDAKGITVVMGPNGSGKTTLLKLLHGTARLSAGRIAWACPPEDARPQLAFVFQRPVMLRRTVVQNIAYPLRLRGVSRASARAQALDWAARVGLDAMKGRPAWSLSGGEQQKLALARAFIADPRVVFLDEPTAALDGAATREIEAILAAARDEGRRLILATHDMGQARRLADDVVFLHQGRVAERAAAPNFFEAPATDAARAFLKGDIVE</sequence>
<keyword evidence="3" id="KW-1003">Cell membrane</keyword>
<dbReference type="InterPro" id="IPR003593">
    <property type="entry name" value="AAA+_ATPase"/>
</dbReference>
<feature type="domain" description="ABC transporter" evidence="9">
    <location>
        <begin position="7"/>
        <end position="231"/>
    </location>
</feature>
<accession>A0A0L1JQB6</accession>
<evidence type="ECO:0000259" key="9">
    <source>
        <dbReference type="PROSITE" id="PS50893"/>
    </source>
</evidence>
<keyword evidence="6 10" id="KW-0067">ATP-binding</keyword>
<dbReference type="EMBL" id="AQQZ01000004">
    <property type="protein sequence ID" value="KNG93926.1"/>
    <property type="molecule type" value="Genomic_DNA"/>
</dbReference>
<evidence type="ECO:0000256" key="7">
    <source>
        <dbReference type="ARBA" id="ARBA00022967"/>
    </source>
</evidence>
<protein>
    <submittedName>
        <fullName evidence="10">Sulfate ABC transporter ATP-binding protein</fullName>
    </submittedName>
</protein>
<evidence type="ECO:0000256" key="5">
    <source>
        <dbReference type="ARBA" id="ARBA00022741"/>
    </source>
</evidence>
<dbReference type="PATRIC" id="fig|1317121.7.peg.2998"/>
<dbReference type="SUPFAM" id="SSF52540">
    <property type="entry name" value="P-loop containing nucleoside triphosphate hydrolases"/>
    <property type="match status" value="1"/>
</dbReference>
<dbReference type="PANTHER" id="PTHR42788">
    <property type="entry name" value="TAURINE IMPORT ATP-BINDING PROTEIN-RELATED"/>
    <property type="match status" value="1"/>
</dbReference>
<dbReference type="GO" id="GO:0016887">
    <property type="term" value="F:ATP hydrolysis activity"/>
    <property type="evidence" value="ECO:0007669"/>
    <property type="project" value="InterPro"/>
</dbReference>
<dbReference type="STRING" id="1317121.ATO11_11595"/>
<dbReference type="Pfam" id="PF00005">
    <property type="entry name" value="ABC_tran"/>
    <property type="match status" value="1"/>
</dbReference>
<dbReference type="GO" id="GO:0005524">
    <property type="term" value="F:ATP binding"/>
    <property type="evidence" value="ECO:0007669"/>
    <property type="project" value="UniProtKB-KW"/>
</dbReference>
<evidence type="ECO:0000256" key="4">
    <source>
        <dbReference type="ARBA" id="ARBA00022519"/>
    </source>
</evidence>
<evidence type="ECO:0000256" key="2">
    <source>
        <dbReference type="ARBA" id="ARBA00022448"/>
    </source>
</evidence>
<dbReference type="InterPro" id="IPR050166">
    <property type="entry name" value="ABC_transporter_ATP-bind"/>
</dbReference>
<name>A0A0L1JQB6_9RHOB</name>